<evidence type="ECO:0008006" key="4">
    <source>
        <dbReference type="Google" id="ProtNLM"/>
    </source>
</evidence>
<name>A0A1B6CUZ4_9HEMI</name>
<evidence type="ECO:0000313" key="3">
    <source>
        <dbReference type="EMBL" id="JAS26300.1"/>
    </source>
</evidence>
<dbReference type="SUPFAM" id="SSF48452">
    <property type="entry name" value="TPR-like"/>
    <property type="match status" value="1"/>
</dbReference>
<evidence type="ECO:0000256" key="1">
    <source>
        <dbReference type="SAM" id="MobiDB-lite"/>
    </source>
</evidence>
<dbReference type="PANTHER" id="PTHR31859">
    <property type="entry name" value="TETRATRICOPEPTIDE REPEAT PROTEIN 39 FAMILY MEMBER"/>
    <property type="match status" value="1"/>
</dbReference>
<dbReference type="EMBL" id="GEDC01020060">
    <property type="protein sequence ID" value="JAS17238.1"/>
    <property type="molecule type" value="Transcribed_RNA"/>
</dbReference>
<gene>
    <name evidence="3" type="ORF">g.10120</name>
    <name evidence="2" type="ORF">g.10121</name>
</gene>
<dbReference type="InterPro" id="IPR019734">
    <property type="entry name" value="TPR_rpt"/>
</dbReference>
<dbReference type="GO" id="GO:0060271">
    <property type="term" value="P:cilium assembly"/>
    <property type="evidence" value="ECO:0007669"/>
    <property type="project" value="TreeGrafter"/>
</dbReference>
<feature type="region of interest" description="Disordered" evidence="1">
    <location>
        <begin position="193"/>
        <end position="213"/>
    </location>
</feature>
<dbReference type="InterPro" id="IPR011990">
    <property type="entry name" value="TPR-like_helical_dom_sf"/>
</dbReference>
<dbReference type="InterPro" id="IPR019412">
    <property type="entry name" value="IML2/TPR_39"/>
</dbReference>
<evidence type="ECO:0000313" key="2">
    <source>
        <dbReference type="EMBL" id="JAS17238.1"/>
    </source>
</evidence>
<dbReference type="SMART" id="SM00028">
    <property type="entry name" value="TPR"/>
    <property type="match status" value="2"/>
</dbReference>
<dbReference type="AlphaFoldDB" id="A0A1B6CUZ4"/>
<reference evidence="2" key="1">
    <citation type="submission" date="2015-12" db="EMBL/GenBank/DDBJ databases">
        <title>De novo transcriptome assembly of four potential Pierce s Disease insect vectors from Arizona vineyards.</title>
        <authorList>
            <person name="Tassone E.E."/>
        </authorList>
    </citation>
    <scope>NUCLEOTIDE SEQUENCE</scope>
</reference>
<sequence length="609" mass="69570">MLSESDDEFSDARSFEEDWLLARRGIQLVLNNRYAEAQQLFEDRNNSIAMAAGHCFVLFMNALMTFEEDMLAESLATLKEVEKRCAQDIGWLKSVRNKMFGNNIKDKSEAQRLEEQIMLADSQVCIALLTFLQQDISGYMRGGWALRKAWKVYQHTYNQILELYKKTFGYDKVVPGSDFPSWRLAGHGVHESPSSDWSVPNSVQTTPVTPPPSSNNYRNPFSGMFSFNSSQKTAIPAEEVERLMCAISFGYGVFQLCISLLPPSVLKLIQFLGVGGDRNGGINALMFSKKGRDMRAPLATLTLLWYYTIVSPFFALDGCEEAGIFIATNLVNESQSEFGESALFLFFKGRIHRLKSEIPQALEAYMTAVEKSPQREIQLLCLHEVSWCHLIELDWINAHLSFIQLRQRSRWSKSFYTYLAAICAGAVNKKKEVTKLSREISAVVPSESPSARKRIQDFMYRRCVKLQDQDAWYYRLLAYEMLFLWNALPSSQHNAIIRDDCVISQGEEPMVGLRLLILGAVHSYLGDYSLAVDSFNACLNERQDIPVTADDNHITAFALYELALMLLKDSKHHEEARVLLERAQKDYKCYDFEDRLNVRIYSALRTFGY</sequence>
<dbReference type="Pfam" id="PF10300">
    <property type="entry name" value="Iml2-TPR_39"/>
    <property type="match status" value="1"/>
</dbReference>
<dbReference type="EMBL" id="GEDC01010998">
    <property type="protein sequence ID" value="JAS26300.1"/>
    <property type="molecule type" value="Transcribed_RNA"/>
</dbReference>
<accession>A0A1B6CUZ4</accession>
<feature type="compositionally biased region" description="Low complexity" evidence="1">
    <location>
        <begin position="198"/>
        <end position="207"/>
    </location>
</feature>
<organism evidence="2">
    <name type="scientific">Clastoptera arizonana</name>
    <name type="common">Arizona spittle bug</name>
    <dbReference type="NCBI Taxonomy" id="38151"/>
    <lineage>
        <taxon>Eukaryota</taxon>
        <taxon>Metazoa</taxon>
        <taxon>Ecdysozoa</taxon>
        <taxon>Arthropoda</taxon>
        <taxon>Hexapoda</taxon>
        <taxon>Insecta</taxon>
        <taxon>Pterygota</taxon>
        <taxon>Neoptera</taxon>
        <taxon>Paraneoptera</taxon>
        <taxon>Hemiptera</taxon>
        <taxon>Auchenorrhyncha</taxon>
        <taxon>Cercopoidea</taxon>
        <taxon>Clastopteridae</taxon>
        <taxon>Clastoptera</taxon>
    </lineage>
</organism>
<protein>
    <recommendedName>
        <fullName evidence="4">Tetratricopeptide repeat protein 39C</fullName>
    </recommendedName>
</protein>
<dbReference type="Gene3D" id="1.25.40.10">
    <property type="entry name" value="Tetratricopeptide repeat domain"/>
    <property type="match status" value="1"/>
</dbReference>
<dbReference type="PANTHER" id="PTHR31859:SF1">
    <property type="entry name" value="TETRATRICOPEPTIDE REPEAT PROTEIN 39C"/>
    <property type="match status" value="1"/>
</dbReference>
<proteinExistence type="predicted"/>